<dbReference type="KEGG" id="loa:LOAG_16914"/>
<dbReference type="OrthoDB" id="7763962at2759"/>
<evidence type="ECO:0000313" key="1">
    <source>
        <dbReference type="EMBL" id="EJD76058.1"/>
    </source>
</evidence>
<name>A0A1S0UL09_LOALO</name>
<dbReference type="InParanoid" id="A0A1S0UL09"/>
<sequence>MALFTCPAAPAMHPEIVKTMPAEQCVHAFRRFISKLNKLKHIITNNAKDLIAVAKGSLRRAIGTKLLNNGELITLVTELEVIISERPLVDLEERLDYLWRIWQEYTEELRKRAQRKQRERRSRIRREPEIDQLEYLENEKSRQVRKEQRWDTSISGSVGHLYRLEVSDQGPGPDKSLASWIVLVESRGEAMNR</sequence>
<proteinExistence type="predicted"/>
<protein>
    <submittedName>
        <fullName evidence="1">Uncharacterized protein</fullName>
    </submittedName>
</protein>
<dbReference type="OMA" id="WQEEYLE"/>
<dbReference type="EMBL" id="JH712093">
    <property type="protein sequence ID" value="EJD76058.1"/>
    <property type="molecule type" value="Genomic_DNA"/>
</dbReference>
<dbReference type="GeneID" id="31251512"/>
<reference evidence="1" key="1">
    <citation type="submission" date="2012-04" db="EMBL/GenBank/DDBJ databases">
        <title>The Genome Sequence of Loa loa.</title>
        <authorList>
            <consortium name="The Broad Institute Genome Sequencing Platform"/>
            <consortium name="Broad Institute Genome Sequencing Center for Infectious Disease"/>
            <person name="Nutman T.B."/>
            <person name="Fink D.L."/>
            <person name="Russ C."/>
            <person name="Young S."/>
            <person name="Zeng Q."/>
            <person name="Gargeya S."/>
            <person name="Alvarado L."/>
            <person name="Berlin A."/>
            <person name="Chapman S.B."/>
            <person name="Chen Z."/>
            <person name="Freedman E."/>
            <person name="Gellesch M."/>
            <person name="Goldberg J."/>
            <person name="Griggs A."/>
            <person name="Gujja S."/>
            <person name="Heilman E.R."/>
            <person name="Heiman D."/>
            <person name="Howarth C."/>
            <person name="Mehta T."/>
            <person name="Neiman D."/>
            <person name="Pearson M."/>
            <person name="Roberts A."/>
            <person name="Saif S."/>
            <person name="Shea T."/>
            <person name="Shenoy N."/>
            <person name="Sisk P."/>
            <person name="Stolte C."/>
            <person name="Sykes S."/>
            <person name="White J."/>
            <person name="Yandava C."/>
            <person name="Haas B."/>
            <person name="Henn M.R."/>
            <person name="Nusbaum C."/>
            <person name="Birren B."/>
        </authorList>
    </citation>
    <scope>NUCLEOTIDE SEQUENCE [LARGE SCALE GENOMIC DNA]</scope>
</reference>
<dbReference type="RefSeq" id="XP_020306882.1">
    <property type="nucleotide sequence ID" value="XM_020449568.1"/>
</dbReference>
<gene>
    <name evidence="1" type="ORF">LOAG_16914</name>
</gene>
<accession>A0A1S0UL09</accession>
<organism evidence="1">
    <name type="scientific">Loa loa</name>
    <name type="common">Eye worm</name>
    <name type="synonym">Filaria loa</name>
    <dbReference type="NCBI Taxonomy" id="7209"/>
    <lineage>
        <taxon>Eukaryota</taxon>
        <taxon>Metazoa</taxon>
        <taxon>Ecdysozoa</taxon>
        <taxon>Nematoda</taxon>
        <taxon>Chromadorea</taxon>
        <taxon>Rhabditida</taxon>
        <taxon>Spirurina</taxon>
        <taxon>Spiruromorpha</taxon>
        <taxon>Filarioidea</taxon>
        <taxon>Onchocercidae</taxon>
        <taxon>Loa</taxon>
    </lineage>
</organism>
<dbReference type="CTD" id="31251512"/>
<dbReference type="AlphaFoldDB" id="A0A1S0UL09"/>